<evidence type="ECO:0000256" key="1">
    <source>
        <dbReference type="SAM" id="MobiDB-lite"/>
    </source>
</evidence>
<feature type="compositionally biased region" description="Basic and acidic residues" evidence="1">
    <location>
        <begin position="190"/>
        <end position="205"/>
    </location>
</feature>
<accession>A0ABN3H7E2</accession>
<comment type="caution">
    <text evidence="2">The sequence shown here is derived from an EMBL/GenBank/DDBJ whole genome shotgun (WGS) entry which is preliminary data.</text>
</comment>
<proteinExistence type="predicted"/>
<organism evidence="2 3">
    <name type="scientific">Gordonia cholesterolivorans</name>
    <dbReference type="NCBI Taxonomy" id="559625"/>
    <lineage>
        <taxon>Bacteria</taxon>
        <taxon>Bacillati</taxon>
        <taxon>Actinomycetota</taxon>
        <taxon>Actinomycetes</taxon>
        <taxon>Mycobacteriales</taxon>
        <taxon>Gordoniaceae</taxon>
        <taxon>Gordonia</taxon>
    </lineage>
</organism>
<gene>
    <name evidence="2" type="ORF">GCM10009855_08390</name>
</gene>
<sequence length="513" mass="56087">MPQQAVADALTRNPPQLFLDRLEQRRRTRPALERGVQIHVADVEPSRVHAGEPADGPCQIGTGHRRLLTAVALEIDEHAASPVRAAPCGDRQRQRREQTVVDARTVLPRNHREHGSRGLRAEPDLEPPFSGGHIDPRIERAPAHRLVAVRDDPPPVLELGLTVGAAGGLGESVRPSAHRGSDRRKGRGRAGGDAHPRECEVGDQRAPRHTVDGEVVHDGDQSVSVGLARSRESDELRHDTGVRTQAARRLGRDSADLLRELGRSGASPGGNVRDQRCRVHAARRSRDDDGFGAVRAQHRAQHVVMIHDGGDGGGDALIARARREDEGQRLCERLVASEFEHLVHHRGQRHRPDALARKFGQLRLCRVGGPRHLGQTGHRLLFEDLARGEDDAEVLGPRHQLQGDDAVAAELEEARVGADTVETEDVGEDLGDPLLQLGQRLAVLRRARAEVGIGQGGAIELAVHRERHLVEHDHRGGHHVFGQHLSGGDPQTRRVQIHAVLGQHVGDQLWLTG</sequence>
<dbReference type="Proteomes" id="UP001501170">
    <property type="component" value="Unassembled WGS sequence"/>
</dbReference>
<feature type="region of interest" description="Disordered" evidence="1">
    <location>
        <begin position="166"/>
        <end position="205"/>
    </location>
</feature>
<keyword evidence="3" id="KW-1185">Reference proteome</keyword>
<dbReference type="EMBL" id="BAAARB010000003">
    <property type="protein sequence ID" value="GAA2371403.1"/>
    <property type="molecule type" value="Genomic_DNA"/>
</dbReference>
<evidence type="ECO:0000313" key="3">
    <source>
        <dbReference type="Proteomes" id="UP001501170"/>
    </source>
</evidence>
<protein>
    <submittedName>
        <fullName evidence="2">Uncharacterized protein</fullName>
    </submittedName>
</protein>
<evidence type="ECO:0000313" key="2">
    <source>
        <dbReference type="EMBL" id="GAA2371403.1"/>
    </source>
</evidence>
<name>A0ABN3H7E2_9ACTN</name>
<reference evidence="2 3" key="1">
    <citation type="journal article" date="2019" name="Int. J. Syst. Evol. Microbiol.">
        <title>The Global Catalogue of Microorganisms (GCM) 10K type strain sequencing project: providing services to taxonomists for standard genome sequencing and annotation.</title>
        <authorList>
            <consortium name="The Broad Institute Genomics Platform"/>
            <consortium name="The Broad Institute Genome Sequencing Center for Infectious Disease"/>
            <person name="Wu L."/>
            <person name="Ma J."/>
        </authorList>
    </citation>
    <scope>NUCLEOTIDE SEQUENCE [LARGE SCALE GENOMIC DNA]</scope>
    <source>
        <strain evidence="2 3">JCM 16227</strain>
    </source>
</reference>